<reference evidence="1 2" key="1">
    <citation type="submission" date="2018-07" db="EMBL/GenBank/DDBJ databases">
        <title>Genome sequencing of Runella.</title>
        <authorList>
            <person name="Baek M.-G."/>
            <person name="Yi H."/>
        </authorList>
    </citation>
    <scope>NUCLEOTIDE SEQUENCE [LARGE SCALE GENOMIC DNA]</scope>
    <source>
        <strain evidence="1 2">HYN0085</strain>
    </source>
</reference>
<dbReference type="RefSeq" id="WP_114066413.1">
    <property type="nucleotide sequence ID" value="NZ_CP030850.1"/>
</dbReference>
<dbReference type="Proteomes" id="UP000251993">
    <property type="component" value="Chromosome"/>
</dbReference>
<dbReference type="KEGG" id="run:DR864_07715"/>
<dbReference type="EMBL" id="CP030850">
    <property type="protein sequence ID" value="AXE17628.1"/>
    <property type="molecule type" value="Genomic_DNA"/>
</dbReference>
<dbReference type="OrthoDB" id="866679at2"/>
<dbReference type="PROSITE" id="PS51257">
    <property type="entry name" value="PROKAR_LIPOPROTEIN"/>
    <property type="match status" value="1"/>
</dbReference>
<sequence length="377" mass="42031">MKKLVFFVSLASLFYSCNKNDAIPDSITQEQLLIPQTAYAISDVSSARVTATETIEAEEFAKLLALSLKQKDIRAFLKQEANKTFDGDFDILVSRVAEFKIGNDKFSERIKKNAPNGYAKGKEVFDNAIKNEKLNISIPILIDNWDDSRQQPLVAVAIGVSEKETKYLKAFDSNGKTYLLDAKAEPNVPVIVVGNNERLNYDTKTKKTKNARTSGNYEKITWIKCPNLGAIESWYYGAPELRFEGVVYNDSFSSAFLAFTKMEYPPSRSHASNGYTLSAWTQTLNLFEWYFDANHGPDYYIQSYEIDDDGTTQEFTVGVTQGTKASGAGIEGSSSQTASFKLTYKAQDKKLAGELIHYTKSSPSSISDGSIQFTLEN</sequence>
<keyword evidence="2" id="KW-1185">Reference proteome</keyword>
<accession>A0A344TG57</accession>
<evidence type="ECO:0000313" key="1">
    <source>
        <dbReference type="EMBL" id="AXE17628.1"/>
    </source>
</evidence>
<proteinExistence type="predicted"/>
<name>A0A344TG57_9BACT</name>
<gene>
    <name evidence="1" type="ORF">DR864_07715</name>
</gene>
<protein>
    <submittedName>
        <fullName evidence="1">Uncharacterized protein</fullName>
    </submittedName>
</protein>
<dbReference type="AlphaFoldDB" id="A0A344TG57"/>
<evidence type="ECO:0000313" key="2">
    <source>
        <dbReference type="Proteomes" id="UP000251993"/>
    </source>
</evidence>
<dbReference type="Pfam" id="PF11301">
    <property type="entry name" value="DUF3103"/>
    <property type="match status" value="1"/>
</dbReference>
<organism evidence="1 2">
    <name type="scientific">Runella rosea</name>
    <dbReference type="NCBI Taxonomy" id="2259595"/>
    <lineage>
        <taxon>Bacteria</taxon>
        <taxon>Pseudomonadati</taxon>
        <taxon>Bacteroidota</taxon>
        <taxon>Cytophagia</taxon>
        <taxon>Cytophagales</taxon>
        <taxon>Spirosomataceae</taxon>
        <taxon>Runella</taxon>
    </lineage>
</organism>
<dbReference type="InterPro" id="IPR021452">
    <property type="entry name" value="DUF3103"/>
</dbReference>